<dbReference type="Pfam" id="PF00800">
    <property type="entry name" value="PDT"/>
    <property type="match status" value="1"/>
</dbReference>
<dbReference type="PIRSF" id="PIRSF001500">
    <property type="entry name" value="Chor_mut_pdt_Ppr"/>
    <property type="match status" value="1"/>
</dbReference>
<evidence type="ECO:0000256" key="8">
    <source>
        <dbReference type="ARBA" id="ARBA00014401"/>
    </source>
</evidence>
<dbReference type="PROSITE" id="PS51168">
    <property type="entry name" value="CHORISMATE_MUT_2"/>
    <property type="match status" value="1"/>
</dbReference>
<dbReference type="SMART" id="SM00830">
    <property type="entry name" value="CM_2"/>
    <property type="match status" value="1"/>
</dbReference>
<dbReference type="InterPro" id="IPR001086">
    <property type="entry name" value="Preph_deHydtase"/>
</dbReference>
<comment type="subcellular location">
    <subcellularLocation>
        <location evidence="3">Cytoplasm</location>
    </subcellularLocation>
</comment>
<evidence type="ECO:0000313" key="22">
    <source>
        <dbReference type="EMBL" id="GAB0173002.1"/>
    </source>
</evidence>
<evidence type="ECO:0000256" key="13">
    <source>
        <dbReference type="ARBA" id="ARBA00023235"/>
    </source>
</evidence>
<evidence type="ECO:0000256" key="15">
    <source>
        <dbReference type="ARBA" id="ARBA00023268"/>
    </source>
</evidence>
<evidence type="ECO:0000256" key="19">
    <source>
        <dbReference type="SAM" id="Coils"/>
    </source>
</evidence>
<evidence type="ECO:0000259" key="21">
    <source>
        <dbReference type="PROSITE" id="PS51171"/>
    </source>
</evidence>
<evidence type="ECO:0000256" key="17">
    <source>
        <dbReference type="ARBA" id="ARBA00031520"/>
    </source>
</evidence>
<dbReference type="Proteomes" id="UP001562457">
    <property type="component" value="Unassembled WGS sequence"/>
</dbReference>
<sequence length="424" mass="47875">MKQPLNKGLNPSDEWDTEIAIQTSENMESHNCHAEQHGAFNKSDSINSASQASMQQSSMQTQDIEQALQLLRQNIDSIDKEIIQLLDKRLDFVQQIGHLKVRNNASIYRPDRERLIIQNLLSVTKEKGLKNLNKPIIEAIFYEIFAIARNIETPQKIAFLGPIGSYTHQAAENRFGPLSSYLPLTTISAVFEALQRGNAKYGVVPLENNTNGMVGETIDNLAKYNFKIINENILPIHHSFATKERHLNDIKRIYSKDIAFGQCSNFLRHYQLQEVEYVSVSSTAFGAKLASDEGGSAAICSEIAAKLYNLPIMFANIENHCTNQTRFVIISDFTNEKGQNDKTSIFVSMKDFGKPGALFALLQDFKDESINITKIDSRPIQSEGAFHSGFYMDFYGHKDDEGVKRIFEKRGDEIKWLGSYPAFT</sequence>
<dbReference type="SUPFAM" id="SSF48600">
    <property type="entry name" value="Chorismate mutase II"/>
    <property type="match status" value="1"/>
</dbReference>
<dbReference type="CDD" id="cd04905">
    <property type="entry name" value="ACT_CM-PDT"/>
    <property type="match status" value="1"/>
</dbReference>
<dbReference type="PANTHER" id="PTHR21022">
    <property type="entry name" value="PREPHENATE DEHYDRATASE P PROTEIN"/>
    <property type="match status" value="1"/>
</dbReference>
<evidence type="ECO:0000313" key="23">
    <source>
        <dbReference type="Proteomes" id="UP001562457"/>
    </source>
</evidence>
<comment type="caution">
    <text evidence="22">The sequence shown here is derived from an EMBL/GenBank/DDBJ whole genome shotgun (WGS) entry which is preliminary data.</text>
</comment>
<dbReference type="SUPFAM" id="SSF53850">
    <property type="entry name" value="Periplasmic binding protein-like II"/>
    <property type="match status" value="1"/>
</dbReference>
<keyword evidence="12" id="KW-0584">Phenylalanine biosynthesis</keyword>
<keyword evidence="19" id="KW-0175">Coiled coil</keyword>
<dbReference type="InterPro" id="IPR018528">
    <property type="entry name" value="Preph_deHydtase_CS"/>
</dbReference>
<keyword evidence="23" id="KW-1185">Reference proteome</keyword>
<comment type="pathway">
    <text evidence="4">Amino-acid biosynthesis; L-phenylalanine biosynthesis; phenylpyruvate from prephenate: step 1/1.</text>
</comment>
<evidence type="ECO:0000256" key="7">
    <source>
        <dbReference type="ARBA" id="ARBA00013147"/>
    </source>
</evidence>
<dbReference type="InterPro" id="IPR036263">
    <property type="entry name" value="Chorismate_II_sf"/>
</dbReference>
<evidence type="ECO:0000256" key="10">
    <source>
        <dbReference type="ARBA" id="ARBA00022605"/>
    </source>
</evidence>
<evidence type="ECO:0000256" key="2">
    <source>
        <dbReference type="ARBA" id="ARBA00002364"/>
    </source>
</evidence>
<dbReference type="InterPro" id="IPR036979">
    <property type="entry name" value="CM_dom_sf"/>
</dbReference>
<keyword evidence="15" id="KW-0511">Multifunctional enzyme</keyword>
<evidence type="ECO:0000256" key="18">
    <source>
        <dbReference type="ARBA" id="ARBA00047848"/>
    </source>
</evidence>
<evidence type="ECO:0000256" key="14">
    <source>
        <dbReference type="ARBA" id="ARBA00023239"/>
    </source>
</evidence>
<keyword evidence="9" id="KW-0963">Cytoplasm</keyword>
<evidence type="ECO:0000256" key="16">
    <source>
        <dbReference type="ARBA" id="ARBA00031175"/>
    </source>
</evidence>
<comment type="catalytic activity">
    <reaction evidence="1">
        <text>chorismate = prephenate</text>
        <dbReference type="Rhea" id="RHEA:13897"/>
        <dbReference type="ChEBI" id="CHEBI:29748"/>
        <dbReference type="ChEBI" id="CHEBI:29934"/>
        <dbReference type="EC" id="5.4.99.5"/>
    </reaction>
</comment>
<evidence type="ECO:0000256" key="5">
    <source>
        <dbReference type="ARBA" id="ARBA00004817"/>
    </source>
</evidence>
<evidence type="ECO:0000256" key="9">
    <source>
        <dbReference type="ARBA" id="ARBA00022490"/>
    </source>
</evidence>
<evidence type="ECO:0000259" key="20">
    <source>
        <dbReference type="PROSITE" id="PS51168"/>
    </source>
</evidence>
<protein>
    <recommendedName>
        <fullName evidence="8">Bifunctional chorismate mutase/prephenate dehydratase</fullName>
        <ecNumber evidence="7">4.2.1.51</ecNumber>
        <ecNumber evidence="6">5.4.99.5</ecNumber>
    </recommendedName>
    <alternativeName>
        <fullName evidence="17">Chorismate mutase-prephenate dehydratase</fullName>
    </alternativeName>
    <alternativeName>
        <fullName evidence="16">p-protein</fullName>
    </alternativeName>
</protein>
<proteinExistence type="predicted"/>
<gene>
    <name evidence="22" type="primary">pheA</name>
    <name evidence="22" type="ORF">NHP164001_10180</name>
</gene>
<dbReference type="InterPro" id="IPR045865">
    <property type="entry name" value="ACT-like_dom_sf"/>
</dbReference>
<dbReference type="Gene3D" id="1.20.59.10">
    <property type="entry name" value="Chorismate mutase"/>
    <property type="match status" value="1"/>
</dbReference>
<keyword evidence="10" id="KW-0028">Amino-acid biosynthesis</keyword>
<dbReference type="EC" id="4.2.1.51" evidence="7"/>
<dbReference type="Gene3D" id="3.40.190.10">
    <property type="entry name" value="Periplasmic binding protein-like II"/>
    <property type="match status" value="2"/>
</dbReference>
<dbReference type="CDD" id="cd13630">
    <property type="entry name" value="PBP2_PDT_1"/>
    <property type="match status" value="1"/>
</dbReference>
<dbReference type="EMBL" id="BAAFHN010000020">
    <property type="protein sequence ID" value="GAB0173002.1"/>
    <property type="molecule type" value="Genomic_DNA"/>
</dbReference>
<reference evidence="22 23" key="1">
    <citation type="submission" date="2024-06" db="EMBL/GenBank/DDBJ databases">
        <title>Draft genome sequence of Helicobacter trogontum NHP16-4001.</title>
        <authorList>
            <person name="Rimbara E."/>
            <person name="Suzuki M."/>
        </authorList>
    </citation>
    <scope>NUCLEOTIDE SEQUENCE [LARGE SCALE GENOMIC DNA]</scope>
    <source>
        <strain evidence="22 23">NHP16-4001</strain>
    </source>
</reference>
<accession>A0ABQ0D3T0</accession>
<dbReference type="InterPro" id="IPR008242">
    <property type="entry name" value="Chor_mutase/pphenate_deHydtase"/>
</dbReference>
<dbReference type="Gene3D" id="3.30.70.260">
    <property type="match status" value="1"/>
</dbReference>
<evidence type="ECO:0000256" key="1">
    <source>
        <dbReference type="ARBA" id="ARBA00000824"/>
    </source>
</evidence>
<dbReference type="Pfam" id="PF01817">
    <property type="entry name" value="CM_2"/>
    <property type="match status" value="1"/>
</dbReference>
<evidence type="ECO:0000256" key="3">
    <source>
        <dbReference type="ARBA" id="ARBA00004496"/>
    </source>
</evidence>
<dbReference type="InterPro" id="IPR002701">
    <property type="entry name" value="CM_II_prokaryot"/>
</dbReference>
<comment type="catalytic activity">
    <reaction evidence="18">
        <text>prephenate + H(+) = 3-phenylpyruvate + CO2 + H2O</text>
        <dbReference type="Rhea" id="RHEA:21648"/>
        <dbReference type="ChEBI" id="CHEBI:15377"/>
        <dbReference type="ChEBI" id="CHEBI:15378"/>
        <dbReference type="ChEBI" id="CHEBI:16526"/>
        <dbReference type="ChEBI" id="CHEBI:18005"/>
        <dbReference type="ChEBI" id="CHEBI:29934"/>
        <dbReference type="EC" id="4.2.1.51"/>
    </reaction>
</comment>
<dbReference type="PANTHER" id="PTHR21022:SF19">
    <property type="entry name" value="PREPHENATE DEHYDRATASE-RELATED"/>
    <property type="match status" value="1"/>
</dbReference>
<name>A0ABQ0D3T0_9HELI</name>
<keyword evidence="14" id="KW-0456">Lyase</keyword>
<evidence type="ECO:0000256" key="11">
    <source>
        <dbReference type="ARBA" id="ARBA00023141"/>
    </source>
</evidence>
<dbReference type="EC" id="5.4.99.5" evidence="6"/>
<comment type="pathway">
    <text evidence="5">Metabolic intermediate biosynthesis; prephenate biosynthesis; prephenate from chorismate: step 1/1.</text>
</comment>
<evidence type="ECO:0000256" key="6">
    <source>
        <dbReference type="ARBA" id="ARBA00012404"/>
    </source>
</evidence>
<evidence type="ECO:0000256" key="12">
    <source>
        <dbReference type="ARBA" id="ARBA00023222"/>
    </source>
</evidence>
<comment type="function">
    <text evidence="2">Catalyzes the Claisen rearrangement of chorismate to prephenate and the decarboxylation/dehydration of prephenate to phenylpyruvate.</text>
</comment>
<organism evidence="22 23">
    <name type="scientific">Helicobacter trogontum</name>
    <dbReference type="NCBI Taxonomy" id="50960"/>
    <lineage>
        <taxon>Bacteria</taxon>
        <taxon>Pseudomonadati</taxon>
        <taxon>Campylobacterota</taxon>
        <taxon>Epsilonproteobacteria</taxon>
        <taxon>Campylobacterales</taxon>
        <taxon>Helicobacteraceae</taxon>
        <taxon>Helicobacter</taxon>
    </lineage>
</organism>
<dbReference type="PROSITE" id="PS00857">
    <property type="entry name" value="PREPHENATE_DEHYDR_1"/>
    <property type="match status" value="1"/>
</dbReference>
<dbReference type="SUPFAM" id="SSF55021">
    <property type="entry name" value="ACT-like"/>
    <property type="match status" value="1"/>
</dbReference>
<keyword evidence="13" id="KW-0413">Isomerase</keyword>
<evidence type="ECO:0000256" key="4">
    <source>
        <dbReference type="ARBA" id="ARBA00004741"/>
    </source>
</evidence>
<feature type="coiled-coil region" evidence="19">
    <location>
        <begin position="61"/>
        <end position="88"/>
    </location>
</feature>
<feature type="domain" description="Prephenate dehydratase" evidence="21">
    <location>
        <begin position="156"/>
        <end position="332"/>
    </location>
</feature>
<feature type="domain" description="Chorismate mutase" evidence="20">
    <location>
        <begin position="62"/>
        <end position="156"/>
    </location>
</feature>
<dbReference type="PROSITE" id="PS51171">
    <property type="entry name" value="PREPHENATE_DEHYDR_3"/>
    <property type="match status" value="1"/>
</dbReference>
<keyword evidence="11" id="KW-0057">Aromatic amino acid biosynthesis</keyword>